<dbReference type="EMBL" id="AYUF01000494">
    <property type="protein sequence ID" value="ETK00906.1"/>
    <property type="molecule type" value="Genomic_DNA"/>
</dbReference>
<sequence>MKTTARLGLLALLLSIVWAACTHDPDVPPRPAPKPDTTAVDSALLGKWYLLGSGWRYDMDPQPLDTVAYVLEFGGDGSLMGYSVNGSYTLKDTALRFKLHAVDEQRMPDRLLTYRKKLLSVYRYTIYSDGLLRLYYDNDTKYLLFDRKEPAAPLLHQLPRALLTTWRINEYRLIEDRVTRDLSNSEPIQLRFNADTTWTLRVSSGQTTGPFRTDSWTIRFNHRLKPMDRFGSPDDRRLLESLREVVWYELKGDGLTLYFSEGAGFISCQKVEPEVGHIDAHLCQPWKLVGFGHTADGSLRELTGADRLSNKDFLIELQINGMLYTLSSSNELYGNFSMNGQSIRMNVGGGTKIGETKDGEAYIRALNAAERFELQKDGRLKLFYNQGRDYLLFREGISVISSTPPAELLGKWVMMDLRRYAMPPTGFKLSEQTVDFRSDGFVYITGTEPFGTSLGNKLPYGYQPWGMEDNLLVGYMYFSCRINGDELRLGYNPSIDGPVYVFKRLRK</sequence>
<evidence type="ECO:0000256" key="1">
    <source>
        <dbReference type="SAM" id="SignalP"/>
    </source>
</evidence>
<dbReference type="PROSITE" id="PS51257">
    <property type="entry name" value="PROKAR_LIPOPROTEIN"/>
    <property type="match status" value="1"/>
</dbReference>
<dbReference type="PATRIC" id="fig|1411148.3.peg.2110"/>
<evidence type="ECO:0000313" key="2">
    <source>
        <dbReference type="EMBL" id="ETK00906.1"/>
    </source>
</evidence>
<gene>
    <name evidence="2" type="ORF">N425_12680</name>
</gene>
<evidence type="ECO:0008006" key="4">
    <source>
        <dbReference type="Google" id="ProtNLM"/>
    </source>
</evidence>
<comment type="caution">
    <text evidence="2">The sequence shown here is derived from an EMBL/GenBank/DDBJ whole genome shotgun (WGS) entry which is preliminary data.</text>
</comment>
<proteinExistence type="predicted"/>
<dbReference type="AlphaFoldDB" id="W2C371"/>
<keyword evidence="1" id="KW-0732">Signal</keyword>
<protein>
    <recommendedName>
        <fullName evidence="4">Lipocalin-like domain-containing protein</fullName>
    </recommendedName>
</protein>
<feature type="signal peptide" evidence="1">
    <location>
        <begin position="1"/>
        <end position="19"/>
    </location>
</feature>
<feature type="chain" id="PRO_5004812431" description="Lipocalin-like domain-containing protein" evidence="1">
    <location>
        <begin position="20"/>
        <end position="507"/>
    </location>
</feature>
<reference evidence="2 3" key="1">
    <citation type="submission" date="2013-11" db="EMBL/GenBank/DDBJ databases">
        <title>Single cell genomics of uncultured Tannerella BU063 (oral taxon 286).</title>
        <authorList>
            <person name="Beall C.J."/>
            <person name="Campbell A.G."/>
            <person name="Griffen A.L."/>
            <person name="Podar M."/>
            <person name="Leys E.J."/>
        </authorList>
    </citation>
    <scope>NUCLEOTIDE SEQUENCE [LARGE SCALE GENOMIC DNA]</scope>
    <source>
        <strain evidence="2">Cell 2</strain>
    </source>
</reference>
<evidence type="ECO:0000313" key="3">
    <source>
        <dbReference type="Proteomes" id="UP000018837"/>
    </source>
</evidence>
<accession>W2C371</accession>
<organism evidence="2 3">
    <name type="scientific">Tannerella sp. oral taxon BU063 isolate Cell 2</name>
    <dbReference type="NCBI Taxonomy" id="1411148"/>
    <lineage>
        <taxon>Bacteria</taxon>
        <taxon>Pseudomonadati</taxon>
        <taxon>Bacteroidota</taxon>
        <taxon>Bacteroidia</taxon>
        <taxon>Bacteroidales</taxon>
        <taxon>Tannerellaceae</taxon>
        <taxon>Tannerella</taxon>
    </lineage>
</organism>
<dbReference type="Proteomes" id="UP000018837">
    <property type="component" value="Unassembled WGS sequence"/>
</dbReference>
<name>W2C371_9BACT</name>